<reference evidence="1" key="1">
    <citation type="submission" date="2022-04" db="EMBL/GenBank/DDBJ databases">
        <title>Complete genome of Methanoplanus endosymbiosus DSM 3599.</title>
        <authorList>
            <person name="Chen S.-C."/>
            <person name="You Y.-T."/>
            <person name="Zhou Y.-Z."/>
            <person name="Lai M.-C."/>
        </authorList>
    </citation>
    <scope>NUCLEOTIDE SEQUENCE</scope>
    <source>
        <strain evidence="1">DSM 3599</strain>
    </source>
</reference>
<evidence type="ECO:0000313" key="1">
    <source>
        <dbReference type="EMBL" id="UUX91139.1"/>
    </source>
</evidence>
<dbReference type="SUPFAM" id="SSF52091">
    <property type="entry name" value="SpoIIaa-like"/>
    <property type="match status" value="1"/>
</dbReference>
<dbReference type="InterPro" id="IPR036513">
    <property type="entry name" value="STAS_dom_sf"/>
</dbReference>
<dbReference type="RefSeq" id="WP_257741291.1">
    <property type="nucleotide sequence ID" value="NZ_CP096115.1"/>
</dbReference>
<protein>
    <submittedName>
        <fullName evidence="1">STAS/SEC14 domain-containing protein</fullName>
    </submittedName>
</protein>
<dbReference type="Pfam" id="PF11964">
    <property type="entry name" value="SpoIIAA-like"/>
    <property type="match status" value="1"/>
</dbReference>
<evidence type="ECO:0000313" key="2">
    <source>
        <dbReference type="Proteomes" id="UP001060368"/>
    </source>
</evidence>
<dbReference type="Gene3D" id="3.40.50.10600">
    <property type="entry name" value="SpoIIaa-like domains"/>
    <property type="match status" value="1"/>
</dbReference>
<dbReference type="InterPro" id="IPR038396">
    <property type="entry name" value="SpoIIAA-like_sf"/>
</dbReference>
<gene>
    <name evidence="1" type="ORF">L6E24_07025</name>
</gene>
<dbReference type="InterPro" id="IPR021866">
    <property type="entry name" value="SpoIIAA-like"/>
</dbReference>
<name>A0A9E7TIS9_9EURY</name>
<dbReference type="KEGG" id="mend:L6E24_07025"/>
<dbReference type="AlphaFoldDB" id="A0A9E7TIS9"/>
<accession>A0A9E7TIS9</accession>
<keyword evidence="2" id="KW-1185">Reference proteome</keyword>
<organism evidence="1 2">
    <name type="scientific">Methanoplanus endosymbiosus</name>
    <dbReference type="NCBI Taxonomy" id="33865"/>
    <lineage>
        <taxon>Archaea</taxon>
        <taxon>Methanobacteriati</taxon>
        <taxon>Methanobacteriota</taxon>
        <taxon>Stenosarchaea group</taxon>
        <taxon>Methanomicrobia</taxon>
        <taxon>Methanomicrobiales</taxon>
        <taxon>Methanomicrobiaceae</taxon>
        <taxon>Methanoplanus</taxon>
    </lineage>
</organism>
<dbReference type="GeneID" id="74307439"/>
<dbReference type="EMBL" id="CP096115">
    <property type="protein sequence ID" value="UUX91139.1"/>
    <property type="molecule type" value="Genomic_DNA"/>
</dbReference>
<sequence length="122" mass="14391">MITKMPESSGRNVGFLIHGKLTDEDYKEILIPALDEAIEKHEKINILFKMEGFRGWTAHAAWDDLVSWPKIRAVDKTAIVFDGKWDEFMSWLFKSYALISHIEMKFFHDDRTDEAWEWLKGE</sequence>
<proteinExistence type="predicted"/>
<dbReference type="Proteomes" id="UP001060368">
    <property type="component" value="Chromosome"/>
</dbReference>